<dbReference type="Pfam" id="PF00170">
    <property type="entry name" value="bZIP_1"/>
    <property type="match status" value="1"/>
</dbReference>
<dbReference type="InterPro" id="IPR004827">
    <property type="entry name" value="bZIP"/>
</dbReference>
<proteinExistence type="inferred from homology"/>
<dbReference type="GO" id="GO:0000978">
    <property type="term" value="F:RNA polymerase II cis-regulatory region sequence-specific DNA binding"/>
    <property type="evidence" value="ECO:0007669"/>
    <property type="project" value="TreeGrafter"/>
</dbReference>
<evidence type="ECO:0000256" key="7">
    <source>
        <dbReference type="SAM" id="Coils"/>
    </source>
</evidence>
<dbReference type="Proteomes" id="UP000694920">
    <property type="component" value="Unplaced"/>
</dbReference>
<feature type="domain" description="BZIP" evidence="8">
    <location>
        <begin position="89"/>
        <end position="152"/>
    </location>
</feature>
<keyword evidence="3" id="KW-0805">Transcription regulation</keyword>
<dbReference type="SMART" id="SM00338">
    <property type="entry name" value="BRLZ"/>
    <property type="match status" value="1"/>
</dbReference>
<evidence type="ECO:0000259" key="8">
    <source>
        <dbReference type="PROSITE" id="PS50217"/>
    </source>
</evidence>
<evidence type="ECO:0000313" key="10">
    <source>
        <dbReference type="RefSeq" id="XP_024941773.1"/>
    </source>
</evidence>
<comment type="subcellular location">
    <subcellularLocation>
        <location evidence="1">Membrane</location>
        <topology evidence="1">Single-pass membrane protein</topology>
    </subcellularLocation>
</comment>
<evidence type="ECO:0000256" key="6">
    <source>
        <dbReference type="ARBA" id="ARBA00023242"/>
    </source>
</evidence>
<dbReference type="RefSeq" id="XP_024941773.1">
    <property type="nucleotide sequence ID" value="XM_025086005.1"/>
</dbReference>
<evidence type="ECO:0000256" key="2">
    <source>
        <dbReference type="ARBA" id="ARBA00009050"/>
    </source>
</evidence>
<dbReference type="PANTHER" id="PTHR46164">
    <property type="entry name" value="ATF6, ISOFORM C"/>
    <property type="match status" value="1"/>
</dbReference>
<protein>
    <submittedName>
        <fullName evidence="10 11">Cyclic AMP-dependent transcription factor ATF-6 beta isoform X1</fullName>
    </submittedName>
</protein>
<dbReference type="GeneID" id="107268555"/>
<evidence type="ECO:0000313" key="11">
    <source>
        <dbReference type="RefSeq" id="XP_024941776.1"/>
    </source>
</evidence>
<evidence type="ECO:0000313" key="9">
    <source>
        <dbReference type="Proteomes" id="UP000694920"/>
    </source>
</evidence>
<dbReference type="PRINTS" id="PR00041">
    <property type="entry name" value="LEUZIPPRCREB"/>
</dbReference>
<gene>
    <name evidence="10 11" type="primary">LOC107268555</name>
</gene>
<organism evidence="9 11">
    <name type="scientific">Cephus cinctus</name>
    <name type="common">Wheat stem sawfly</name>
    <dbReference type="NCBI Taxonomy" id="211228"/>
    <lineage>
        <taxon>Eukaryota</taxon>
        <taxon>Metazoa</taxon>
        <taxon>Ecdysozoa</taxon>
        <taxon>Arthropoda</taxon>
        <taxon>Hexapoda</taxon>
        <taxon>Insecta</taxon>
        <taxon>Pterygota</taxon>
        <taxon>Neoptera</taxon>
        <taxon>Endopterygota</taxon>
        <taxon>Hymenoptera</taxon>
        <taxon>Cephoidea</taxon>
        <taxon>Cephidae</taxon>
        <taxon>Cephus</taxon>
    </lineage>
</organism>
<dbReference type="AlphaFoldDB" id="A0AAJ7RK22"/>
<feature type="coiled-coil region" evidence="7">
    <location>
        <begin position="114"/>
        <end position="148"/>
    </location>
</feature>
<dbReference type="KEGG" id="ccin:107268555"/>
<sequence>MKTEQLNTIKYASRSPMKIVNSISNVQTQTRHTPVSITNASIMMKHDDTTGCMPLVVRNENSTSTPMMLQNENPEVMHLIGSQECKIKALKRQQRMIKNRESACLSRKKKKEYIASLEKQIFDLRHENRQLKVENTALKQKLNAFEEMTRTSNKFNNLNLNVNKKNTAILLAMIFMVSLNVGSLR</sequence>
<dbReference type="GO" id="GO:0016020">
    <property type="term" value="C:membrane"/>
    <property type="evidence" value="ECO:0007669"/>
    <property type="project" value="UniProtKB-SubCell"/>
</dbReference>
<reference evidence="10 11" key="1">
    <citation type="submission" date="2025-04" db="UniProtKB">
        <authorList>
            <consortium name="RefSeq"/>
        </authorList>
    </citation>
    <scope>IDENTIFICATION</scope>
</reference>
<keyword evidence="6" id="KW-0539">Nucleus</keyword>
<keyword evidence="9" id="KW-1185">Reference proteome</keyword>
<dbReference type="PANTHER" id="PTHR46164:SF3">
    <property type="entry name" value="ATF6, ISOFORM C"/>
    <property type="match status" value="1"/>
</dbReference>
<dbReference type="GO" id="GO:0005634">
    <property type="term" value="C:nucleus"/>
    <property type="evidence" value="ECO:0007669"/>
    <property type="project" value="TreeGrafter"/>
</dbReference>
<evidence type="ECO:0000256" key="3">
    <source>
        <dbReference type="ARBA" id="ARBA00023015"/>
    </source>
</evidence>
<dbReference type="Gene3D" id="1.20.5.170">
    <property type="match status" value="1"/>
</dbReference>
<dbReference type="GO" id="GO:0000981">
    <property type="term" value="F:DNA-binding transcription factor activity, RNA polymerase II-specific"/>
    <property type="evidence" value="ECO:0007669"/>
    <property type="project" value="TreeGrafter"/>
</dbReference>
<dbReference type="GO" id="GO:0030968">
    <property type="term" value="P:endoplasmic reticulum unfolded protein response"/>
    <property type="evidence" value="ECO:0007669"/>
    <property type="project" value="TreeGrafter"/>
</dbReference>
<dbReference type="PROSITE" id="PS50217">
    <property type="entry name" value="BZIP"/>
    <property type="match status" value="1"/>
</dbReference>
<name>A0AAJ7RK22_CEPCN</name>
<keyword evidence="7" id="KW-0175">Coiled coil</keyword>
<dbReference type="RefSeq" id="XP_024941776.1">
    <property type="nucleotide sequence ID" value="XM_025086008.1"/>
</dbReference>
<evidence type="ECO:0000256" key="5">
    <source>
        <dbReference type="ARBA" id="ARBA00023163"/>
    </source>
</evidence>
<keyword evidence="5" id="KW-0804">Transcription</keyword>
<evidence type="ECO:0000256" key="4">
    <source>
        <dbReference type="ARBA" id="ARBA00023125"/>
    </source>
</evidence>
<dbReference type="SUPFAM" id="SSF57959">
    <property type="entry name" value="Leucine zipper domain"/>
    <property type="match status" value="1"/>
</dbReference>
<dbReference type="InterPro" id="IPR046347">
    <property type="entry name" value="bZIP_sf"/>
</dbReference>
<accession>A0AAJ7RK22</accession>
<evidence type="ECO:0000256" key="1">
    <source>
        <dbReference type="ARBA" id="ARBA00004167"/>
    </source>
</evidence>
<comment type="similarity">
    <text evidence="2">Belongs to the bZIP family. ATF subfamily.</text>
</comment>
<keyword evidence="4" id="KW-0238">DNA-binding</keyword>
<dbReference type="InterPro" id="IPR051882">
    <property type="entry name" value="ATF_bZIP_TF"/>
</dbReference>